<dbReference type="GO" id="GO:0008270">
    <property type="term" value="F:zinc ion binding"/>
    <property type="evidence" value="ECO:0007669"/>
    <property type="project" value="UniProtKB-KW"/>
</dbReference>
<dbReference type="AlphaFoldDB" id="A0A7C4H8L8"/>
<dbReference type="PANTHER" id="PTHR28498">
    <property type="entry name" value="ZINC FINGER SWIM DOMAIN-CONTAINING PROTEIN 7"/>
    <property type="match status" value="1"/>
</dbReference>
<name>A0A7C4H8L8_STAMA</name>
<protein>
    <recommendedName>
        <fullName evidence="2">SWIM-type domain-containing protein</fullName>
    </recommendedName>
</protein>
<accession>A0A7C4H8L8</accession>
<proteinExistence type="predicted"/>
<evidence type="ECO:0000259" key="2">
    <source>
        <dbReference type="PROSITE" id="PS50966"/>
    </source>
</evidence>
<dbReference type="EMBL" id="DTAN01000110">
    <property type="protein sequence ID" value="HGU65130.1"/>
    <property type="molecule type" value="Genomic_DNA"/>
</dbReference>
<dbReference type="EMBL" id="DTBJ01000016">
    <property type="protein sequence ID" value="HGM58283.1"/>
    <property type="molecule type" value="Genomic_DNA"/>
</dbReference>
<evidence type="ECO:0000313" key="4">
    <source>
        <dbReference type="EMBL" id="HGU65130.1"/>
    </source>
</evidence>
<feature type="domain" description="SWIM-type" evidence="2">
    <location>
        <begin position="50"/>
        <end position="94"/>
    </location>
</feature>
<dbReference type="PANTHER" id="PTHR28498:SF1">
    <property type="entry name" value="ZINC FINGER SWIM DOMAIN-CONTAINING PROTEIN 7"/>
    <property type="match status" value="1"/>
</dbReference>
<keyword evidence="1" id="KW-0479">Metal-binding</keyword>
<evidence type="ECO:0000256" key="1">
    <source>
        <dbReference type="PROSITE-ProRule" id="PRU00325"/>
    </source>
</evidence>
<dbReference type="PROSITE" id="PS50966">
    <property type="entry name" value="ZF_SWIM"/>
    <property type="match status" value="1"/>
</dbReference>
<dbReference type="InterPro" id="IPR007527">
    <property type="entry name" value="Znf_SWIM"/>
</dbReference>
<evidence type="ECO:0000313" key="3">
    <source>
        <dbReference type="EMBL" id="HGM58283.1"/>
    </source>
</evidence>
<dbReference type="GO" id="GO:0000724">
    <property type="term" value="P:double-strand break repair via homologous recombination"/>
    <property type="evidence" value="ECO:0007669"/>
    <property type="project" value="TreeGrafter"/>
</dbReference>
<gene>
    <name evidence="4" type="ORF">ENT92_02815</name>
    <name evidence="3" type="ORF">ENU14_01660</name>
</gene>
<comment type="caution">
    <text evidence="3">The sequence shown here is derived from an EMBL/GenBank/DDBJ whole genome shotgun (WGS) entry which is preliminary data.</text>
</comment>
<keyword evidence="1" id="KW-0862">Zinc</keyword>
<keyword evidence="1" id="KW-0863">Zinc-finger</keyword>
<reference evidence="3" key="1">
    <citation type="journal article" date="2020" name="mSystems">
        <title>Genome- and Community-Level Interaction Insights into Carbon Utilization and Element Cycling Functions of Hydrothermarchaeota in Hydrothermal Sediment.</title>
        <authorList>
            <person name="Zhou Z."/>
            <person name="Liu Y."/>
            <person name="Xu W."/>
            <person name="Pan J."/>
            <person name="Luo Z.H."/>
            <person name="Li M."/>
        </authorList>
    </citation>
    <scope>NUCLEOTIDE SEQUENCE [LARGE SCALE GENOMIC DNA]</scope>
    <source>
        <strain evidence="4">SpSt-622</strain>
        <strain evidence="3">SpSt-642</strain>
    </source>
</reference>
<organism evidence="3">
    <name type="scientific">Staphylothermus marinus</name>
    <dbReference type="NCBI Taxonomy" id="2280"/>
    <lineage>
        <taxon>Archaea</taxon>
        <taxon>Thermoproteota</taxon>
        <taxon>Thermoprotei</taxon>
        <taxon>Desulfurococcales</taxon>
        <taxon>Desulfurococcaceae</taxon>
        <taxon>Staphylothermus</taxon>
    </lineage>
</organism>
<sequence>MNVFKLVEFFEKTSVEKLTEIKKMSSSILLRRIVKPKLLYMSGEYTPVWFYIGVKDHVIIPKTYCSCMDFIVNVMSRKTRLFCKHLLIQYISEKTNNYREVEINSVEELTRIINEIIDINISPTLRRLLFRRGD</sequence>